<protein>
    <submittedName>
        <fullName evidence="1">Maternal effect protein staufen</fullName>
    </submittedName>
</protein>
<comment type="caution">
    <text evidence="1">The sequence shown here is derived from an EMBL/GenBank/DDBJ whole genome shotgun (WGS) entry which is preliminary data.</text>
</comment>
<dbReference type="Proteomes" id="UP001056778">
    <property type="component" value="Chromosome 4"/>
</dbReference>
<sequence>MDVRFRSMDVRTTFGHKMDIHRTSGAIWVRWLHKKNKHKCTKQEFLYFEGIVCNPDNNKSPVSVLYELAQKQGIHLDYEVTDDNGHPHEKVFTTKCQFGDLTVEGSGKSKKLSKRNASENMLEKLKYTKPSEYNTDVTIKKITKKKKKKVIKSSLEKFSVDAKNFVTSTWEAVFPSEDDKMVWMVPIMTVKDQRRKQMMDQKAT</sequence>
<evidence type="ECO:0000313" key="1">
    <source>
        <dbReference type="EMBL" id="KAI4463500.1"/>
    </source>
</evidence>
<gene>
    <name evidence="1" type="ORF">MML48_4g00009167</name>
</gene>
<organism evidence="1 2">
    <name type="scientific">Holotrichia oblita</name>
    <name type="common">Chafer beetle</name>
    <dbReference type="NCBI Taxonomy" id="644536"/>
    <lineage>
        <taxon>Eukaryota</taxon>
        <taxon>Metazoa</taxon>
        <taxon>Ecdysozoa</taxon>
        <taxon>Arthropoda</taxon>
        <taxon>Hexapoda</taxon>
        <taxon>Insecta</taxon>
        <taxon>Pterygota</taxon>
        <taxon>Neoptera</taxon>
        <taxon>Endopterygota</taxon>
        <taxon>Coleoptera</taxon>
        <taxon>Polyphaga</taxon>
        <taxon>Scarabaeiformia</taxon>
        <taxon>Scarabaeidae</taxon>
        <taxon>Melolonthinae</taxon>
        <taxon>Holotrichia</taxon>
    </lineage>
</organism>
<dbReference type="EMBL" id="CM043018">
    <property type="protein sequence ID" value="KAI4463500.1"/>
    <property type="molecule type" value="Genomic_DNA"/>
</dbReference>
<evidence type="ECO:0000313" key="2">
    <source>
        <dbReference type="Proteomes" id="UP001056778"/>
    </source>
</evidence>
<reference evidence="1" key="1">
    <citation type="submission" date="2022-04" db="EMBL/GenBank/DDBJ databases">
        <title>Chromosome-scale genome assembly of Holotrichia oblita Faldermann.</title>
        <authorList>
            <person name="Rongchong L."/>
        </authorList>
    </citation>
    <scope>NUCLEOTIDE SEQUENCE</scope>
    <source>
        <strain evidence="1">81SQS9</strain>
    </source>
</reference>
<keyword evidence="2" id="KW-1185">Reference proteome</keyword>
<proteinExistence type="predicted"/>
<accession>A0ACB9T9L2</accession>
<name>A0ACB9T9L2_HOLOL</name>